<comment type="caution">
    <text evidence="10">The sequence shown here is derived from an EMBL/GenBank/DDBJ whole genome shotgun (WGS) entry which is preliminary data.</text>
</comment>
<evidence type="ECO:0000256" key="8">
    <source>
        <dbReference type="HAMAP-Rule" id="MF_00316"/>
    </source>
</evidence>
<evidence type="ECO:0000313" key="10">
    <source>
        <dbReference type="EMBL" id="OAI20772.1"/>
    </source>
</evidence>
<evidence type="ECO:0000256" key="7">
    <source>
        <dbReference type="ARBA" id="ARBA00023150"/>
    </source>
</evidence>
<evidence type="ECO:0000259" key="9">
    <source>
        <dbReference type="Pfam" id="PF12804"/>
    </source>
</evidence>
<feature type="binding site" evidence="8">
    <location>
        <position position="101"/>
    </location>
    <ligand>
        <name>Mg(2+)</name>
        <dbReference type="ChEBI" id="CHEBI:18420"/>
    </ligand>
</feature>
<proteinExistence type="inferred from homology"/>
<accession>A0A177NSC0</accession>
<evidence type="ECO:0000256" key="1">
    <source>
        <dbReference type="ARBA" id="ARBA00022490"/>
    </source>
</evidence>
<dbReference type="OrthoDB" id="9788394at2"/>
<gene>
    <name evidence="8" type="primary">mobA</name>
    <name evidence="10" type="ORF">A1507_04785</name>
</gene>
<feature type="binding site" evidence="8">
    <location>
        <position position="101"/>
    </location>
    <ligand>
        <name>GTP</name>
        <dbReference type="ChEBI" id="CHEBI:37565"/>
    </ligand>
</feature>
<comment type="domain">
    <text evidence="8">The N-terminal domain determines nucleotide recognition and specific binding, while the C-terminal domain determines the specific binding to the target protein.</text>
</comment>
<dbReference type="InterPro" id="IPR025877">
    <property type="entry name" value="MobA-like_NTP_Trfase"/>
</dbReference>
<keyword evidence="5 8" id="KW-0460">Magnesium</keyword>
<evidence type="ECO:0000313" key="11">
    <source>
        <dbReference type="Proteomes" id="UP000077857"/>
    </source>
</evidence>
<sequence length="209" mass="22693">MSGQNKVSGVVLAGGLARRMQHRDKGLILFGDRPLVSYALAALAPLAQTLLISANRNQEQYRGFGYRVISDANPTFDGPLAGILAALQTAPAHILLTAPCDSPFARTEHFQKLLDALHGSTADIAVAFDGERLHPVFAAIRTHLQADLQDYLLRGERKLQVWFRRHAMVEVDFATAPEVFANINSPAELEALQLRAGLGRVASTDSEPS</sequence>
<dbReference type="GO" id="GO:0061603">
    <property type="term" value="F:molybdenum cofactor guanylyltransferase activity"/>
    <property type="evidence" value="ECO:0007669"/>
    <property type="project" value="UniProtKB-EC"/>
</dbReference>
<comment type="function">
    <text evidence="8">Transfers a GMP moiety from GTP to Mo-molybdopterin (Mo-MPT) cofactor (Moco or molybdenum cofactor) to form Mo-molybdopterin guanine dinucleotide (Mo-MGD) cofactor.</text>
</comment>
<dbReference type="GO" id="GO:0005525">
    <property type="term" value="F:GTP binding"/>
    <property type="evidence" value="ECO:0007669"/>
    <property type="project" value="UniProtKB-UniRule"/>
</dbReference>
<dbReference type="SUPFAM" id="SSF53448">
    <property type="entry name" value="Nucleotide-diphospho-sugar transferases"/>
    <property type="match status" value="1"/>
</dbReference>
<evidence type="ECO:0000256" key="6">
    <source>
        <dbReference type="ARBA" id="ARBA00023134"/>
    </source>
</evidence>
<keyword evidence="1 8" id="KW-0963">Cytoplasm</keyword>
<feature type="binding site" evidence="8">
    <location>
        <position position="71"/>
    </location>
    <ligand>
        <name>GTP</name>
        <dbReference type="ChEBI" id="CHEBI:37565"/>
    </ligand>
</feature>
<evidence type="ECO:0000256" key="3">
    <source>
        <dbReference type="ARBA" id="ARBA00022723"/>
    </source>
</evidence>
<dbReference type="Gene3D" id="3.90.550.10">
    <property type="entry name" value="Spore Coat Polysaccharide Biosynthesis Protein SpsA, Chain A"/>
    <property type="match status" value="1"/>
</dbReference>
<evidence type="ECO:0000256" key="2">
    <source>
        <dbReference type="ARBA" id="ARBA00022679"/>
    </source>
</evidence>
<evidence type="ECO:0000256" key="5">
    <source>
        <dbReference type="ARBA" id="ARBA00022842"/>
    </source>
</evidence>
<dbReference type="CDD" id="cd02503">
    <property type="entry name" value="MobA"/>
    <property type="match status" value="1"/>
</dbReference>
<comment type="catalytic activity">
    <reaction evidence="8">
        <text>Mo-molybdopterin + GTP + H(+) = Mo-molybdopterin guanine dinucleotide + diphosphate</text>
        <dbReference type="Rhea" id="RHEA:34243"/>
        <dbReference type="ChEBI" id="CHEBI:15378"/>
        <dbReference type="ChEBI" id="CHEBI:33019"/>
        <dbReference type="ChEBI" id="CHEBI:37565"/>
        <dbReference type="ChEBI" id="CHEBI:71302"/>
        <dbReference type="ChEBI" id="CHEBI:71310"/>
        <dbReference type="EC" id="2.7.7.77"/>
    </reaction>
</comment>
<dbReference type="GO" id="GO:0046872">
    <property type="term" value="F:metal ion binding"/>
    <property type="evidence" value="ECO:0007669"/>
    <property type="project" value="UniProtKB-KW"/>
</dbReference>
<dbReference type="PANTHER" id="PTHR19136">
    <property type="entry name" value="MOLYBDENUM COFACTOR GUANYLYLTRANSFERASE"/>
    <property type="match status" value="1"/>
</dbReference>
<dbReference type="GO" id="GO:1902758">
    <property type="term" value="P:bis(molybdopterin guanine dinucleotide)molybdenum biosynthetic process"/>
    <property type="evidence" value="ECO:0007669"/>
    <property type="project" value="TreeGrafter"/>
</dbReference>
<feature type="binding site" evidence="8">
    <location>
        <position position="25"/>
    </location>
    <ligand>
        <name>GTP</name>
        <dbReference type="ChEBI" id="CHEBI:37565"/>
    </ligand>
</feature>
<comment type="subcellular location">
    <subcellularLocation>
        <location evidence="8">Cytoplasm</location>
    </subcellularLocation>
</comment>
<organism evidence="10 11">
    <name type="scientific">Methylomonas koyamae</name>
    <dbReference type="NCBI Taxonomy" id="702114"/>
    <lineage>
        <taxon>Bacteria</taxon>
        <taxon>Pseudomonadati</taxon>
        <taxon>Pseudomonadota</taxon>
        <taxon>Gammaproteobacteria</taxon>
        <taxon>Methylococcales</taxon>
        <taxon>Methylococcaceae</taxon>
        <taxon>Methylomonas</taxon>
    </lineage>
</organism>
<evidence type="ECO:0000256" key="4">
    <source>
        <dbReference type="ARBA" id="ARBA00022741"/>
    </source>
</evidence>
<keyword evidence="2 8" id="KW-0808">Transferase</keyword>
<dbReference type="GO" id="GO:0005737">
    <property type="term" value="C:cytoplasm"/>
    <property type="evidence" value="ECO:0007669"/>
    <property type="project" value="UniProtKB-SubCell"/>
</dbReference>
<feature type="binding site" evidence="8">
    <location>
        <begin position="12"/>
        <end position="14"/>
    </location>
    <ligand>
        <name>GTP</name>
        <dbReference type="ChEBI" id="CHEBI:37565"/>
    </ligand>
</feature>
<dbReference type="RefSeq" id="WP_064039049.1">
    <property type="nucleotide sequence ID" value="NZ_LUUJ01000011.1"/>
</dbReference>
<keyword evidence="10" id="KW-0548">Nucleotidyltransferase</keyword>
<dbReference type="Proteomes" id="UP000077857">
    <property type="component" value="Unassembled WGS sequence"/>
</dbReference>
<comment type="cofactor">
    <cofactor evidence="8">
        <name>Mg(2+)</name>
        <dbReference type="ChEBI" id="CHEBI:18420"/>
    </cofactor>
</comment>
<keyword evidence="3 8" id="KW-0479">Metal-binding</keyword>
<dbReference type="PANTHER" id="PTHR19136:SF81">
    <property type="entry name" value="MOLYBDENUM COFACTOR GUANYLYLTRANSFERASE"/>
    <property type="match status" value="1"/>
</dbReference>
<comment type="subunit">
    <text evidence="8">Monomer.</text>
</comment>
<dbReference type="Pfam" id="PF12804">
    <property type="entry name" value="NTP_transf_3"/>
    <property type="match status" value="1"/>
</dbReference>
<reference evidence="10 11" key="1">
    <citation type="submission" date="2016-03" db="EMBL/GenBank/DDBJ databases">
        <authorList>
            <person name="Ploux O."/>
        </authorList>
    </citation>
    <scope>NUCLEOTIDE SEQUENCE [LARGE SCALE GENOMIC DNA]</scope>
    <source>
        <strain evidence="10 11">R-45378</strain>
    </source>
</reference>
<keyword evidence="4 8" id="KW-0547">Nucleotide-binding</keyword>
<keyword evidence="6 8" id="KW-0342">GTP-binding</keyword>
<dbReference type="NCBIfam" id="TIGR02665">
    <property type="entry name" value="molyb_mobA"/>
    <property type="match status" value="1"/>
</dbReference>
<comment type="caution">
    <text evidence="8">Lacks conserved residue(s) required for the propagation of feature annotation.</text>
</comment>
<feature type="domain" description="MobA-like NTP transferase" evidence="9">
    <location>
        <begin position="9"/>
        <end position="167"/>
    </location>
</feature>
<dbReference type="AlphaFoldDB" id="A0A177NSC0"/>
<protein>
    <recommendedName>
        <fullName evidence="8">Molybdenum cofactor guanylyltransferase</fullName>
        <shortName evidence="8">MoCo guanylyltransferase</shortName>
        <ecNumber evidence="8">2.7.7.77</ecNumber>
    </recommendedName>
    <alternativeName>
        <fullName evidence="8">GTP:molybdopterin guanylyltransferase</fullName>
    </alternativeName>
    <alternativeName>
        <fullName evidence="8">Mo-MPT guanylyltransferase</fullName>
    </alternativeName>
    <alternativeName>
        <fullName evidence="8">Molybdopterin guanylyltransferase</fullName>
    </alternativeName>
    <alternativeName>
        <fullName evidence="8">Molybdopterin-guanine dinucleotide synthase</fullName>
        <shortName evidence="8">MGD synthase</shortName>
    </alternativeName>
</protein>
<dbReference type="InterPro" id="IPR013482">
    <property type="entry name" value="Molybde_CF_guanTrfase"/>
</dbReference>
<dbReference type="EC" id="2.7.7.77" evidence="8"/>
<comment type="similarity">
    <text evidence="8">Belongs to the MobA family.</text>
</comment>
<dbReference type="EMBL" id="LUUJ01000011">
    <property type="protein sequence ID" value="OAI20772.1"/>
    <property type="molecule type" value="Genomic_DNA"/>
</dbReference>
<dbReference type="InterPro" id="IPR029044">
    <property type="entry name" value="Nucleotide-diphossugar_trans"/>
</dbReference>
<dbReference type="HAMAP" id="MF_00316">
    <property type="entry name" value="MobA"/>
    <property type="match status" value="1"/>
</dbReference>
<keyword evidence="7 8" id="KW-0501">Molybdenum cofactor biosynthesis</keyword>
<name>A0A177NSC0_9GAMM</name>